<evidence type="ECO:0000259" key="1">
    <source>
        <dbReference type="Pfam" id="PF01590"/>
    </source>
</evidence>
<dbReference type="AlphaFoldDB" id="A0A8J6ZM40"/>
<dbReference type="InterPro" id="IPR003018">
    <property type="entry name" value="GAF"/>
</dbReference>
<dbReference type="EMBL" id="JADEXS010000135">
    <property type="protein sequence ID" value="MBE9023157.1"/>
    <property type="molecule type" value="Genomic_DNA"/>
</dbReference>
<evidence type="ECO:0000313" key="2">
    <source>
        <dbReference type="EMBL" id="MBE9023157.1"/>
    </source>
</evidence>
<dbReference type="InterPro" id="IPR029016">
    <property type="entry name" value="GAF-like_dom_sf"/>
</dbReference>
<gene>
    <name evidence="2" type="ORF">IQ276_12170</name>
</gene>
<protein>
    <submittedName>
        <fullName evidence="2">GAF domain-containing protein</fullName>
    </submittedName>
</protein>
<reference evidence="2" key="1">
    <citation type="submission" date="2020-10" db="EMBL/GenBank/DDBJ databases">
        <authorList>
            <person name="Castelo-Branco R."/>
            <person name="Eusebio N."/>
            <person name="Adriana R."/>
            <person name="Vieira A."/>
            <person name="Brugerolle De Fraissinette N."/>
            <person name="Rezende De Castro R."/>
            <person name="Schneider M.P."/>
            <person name="Vasconcelos V."/>
            <person name="Leao P.N."/>
        </authorList>
    </citation>
    <scope>NUCLEOTIDE SEQUENCE</scope>
    <source>
        <strain evidence="2">LEGE 12446</strain>
    </source>
</reference>
<proteinExistence type="predicted"/>
<feature type="domain" description="GAF" evidence="1">
    <location>
        <begin position="21"/>
        <end position="156"/>
    </location>
</feature>
<dbReference type="RefSeq" id="WP_193916622.1">
    <property type="nucleotide sequence ID" value="NZ_JADEXS020000001.1"/>
</dbReference>
<evidence type="ECO:0000313" key="3">
    <source>
        <dbReference type="Proteomes" id="UP000622533"/>
    </source>
</evidence>
<dbReference type="Gene3D" id="3.30.450.40">
    <property type="match status" value="1"/>
</dbReference>
<accession>A0A8J6ZM40</accession>
<sequence length="177" mass="20251">MNQPDIPAAIANIIESSPTPDVLFSELLPAVGEFLQCDRCFLYLHNPQRNLGRVAFCWVRTPDFPTIYTENWQPQPLSFSDEDPMFAAALHGKPSIFVEDVETADSKILNRKFEQDNFGHRALIHAHIQQDGQLWGVLQPCIFGHPRIWTEYERVVINNIVQKITPLTVDYVKSAFD</sequence>
<dbReference type="SUPFAM" id="SSF55781">
    <property type="entry name" value="GAF domain-like"/>
    <property type="match status" value="1"/>
</dbReference>
<keyword evidence="3" id="KW-1185">Reference proteome</keyword>
<name>A0A8J6ZM40_DESMC</name>
<comment type="caution">
    <text evidence="2">The sequence shown here is derived from an EMBL/GenBank/DDBJ whole genome shotgun (WGS) entry which is preliminary data.</text>
</comment>
<dbReference type="Pfam" id="PF01590">
    <property type="entry name" value="GAF"/>
    <property type="match status" value="1"/>
</dbReference>
<organism evidence="2 3">
    <name type="scientific">Desmonostoc muscorum LEGE 12446</name>
    <dbReference type="NCBI Taxonomy" id="1828758"/>
    <lineage>
        <taxon>Bacteria</taxon>
        <taxon>Bacillati</taxon>
        <taxon>Cyanobacteriota</taxon>
        <taxon>Cyanophyceae</taxon>
        <taxon>Nostocales</taxon>
        <taxon>Nostocaceae</taxon>
        <taxon>Desmonostoc</taxon>
    </lineage>
</organism>
<dbReference type="Proteomes" id="UP000622533">
    <property type="component" value="Unassembled WGS sequence"/>
</dbReference>